<protein>
    <submittedName>
        <fullName evidence="3">Chitin-binding type-2 domain-containing protein</fullName>
    </submittedName>
</protein>
<evidence type="ECO:0000313" key="3">
    <source>
        <dbReference type="WBParaSite" id="L893_g1136.t1"/>
    </source>
</evidence>
<dbReference type="WBParaSite" id="L893_g1136.t1">
    <property type="protein sequence ID" value="L893_g1136.t1"/>
    <property type="gene ID" value="L893_g1136"/>
</dbReference>
<evidence type="ECO:0000313" key="2">
    <source>
        <dbReference type="Proteomes" id="UP000095287"/>
    </source>
</evidence>
<keyword evidence="1" id="KW-0732">Signal</keyword>
<feature type="signal peptide" evidence="1">
    <location>
        <begin position="1"/>
        <end position="22"/>
    </location>
</feature>
<accession>A0A1I7Y025</accession>
<dbReference type="Proteomes" id="UP000095287">
    <property type="component" value="Unplaced"/>
</dbReference>
<organism evidence="2 3">
    <name type="scientific">Steinernema glaseri</name>
    <dbReference type="NCBI Taxonomy" id="37863"/>
    <lineage>
        <taxon>Eukaryota</taxon>
        <taxon>Metazoa</taxon>
        <taxon>Ecdysozoa</taxon>
        <taxon>Nematoda</taxon>
        <taxon>Chromadorea</taxon>
        <taxon>Rhabditida</taxon>
        <taxon>Tylenchina</taxon>
        <taxon>Panagrolaimomorpha</taxon>
        <taxon>Strongyloidoidea</taxon>
        <taxon>Steinernematidae</taxon>
        <taxon>Steinernema</taxon>
    </lineage>
</organism>
<name>A0A1I7Y025_9BILA</name>
<keyword evidence="2" id="KW-1185">Reference proteome</keyword>
<reference evidence="3" key="1">
    <citation type="submission" date="2016-11" db="UniProtKB">
        <authorList>
            <consortium name="WormBaseParasite"/>
        </authorList>
    </citation>
    <scope>IDENTIFICATION</scope>
</reference>
<evidence type="ECO:0000256" key="1">
    <source>
        <dbReference type="SAM" id="SignalP"/>
    </source>
</evidence>
<proteinExistence type="predicted"/>
<feature type="chain" id="PRO_5009311549" evidence="1">
    <location>
        <begin position="23"/>
        <end position="76"/>
    </location>
</feature>
<sequence length="76" mass="8544">MKVVILLLILAFSAAFVSPADGSDSGENSCYWTRCYGPFGDHYLNHCKEGFENIKTEACAGYGMWRFKKHCCPVEE</sequence>
<dbReference type="AlphaFoldDB" id="A0A1I7Y025"/>